<evidence type="ECO:0000256" key="1">
    <source>
        <dbReference type="ARBA" id="ARBA00004477"/>
    </source>
</evidence>
<dbReference type="PANTHER" id="PTHR31394:SF1">
    <property type="entry name" value="TRANSMEMBRANE PROTEIN 199"/>
    <property type="match status" value="1"/>
</dbReference>
<evidence type="ECO:0000256" key="4">
    <source>
        <dbReference type="ARBA" id="ARBA00022989"/>
    </source>
</evidence>
<feature type="transmembrane region" description="Helical" evidence="6">
    <location>
        <begin position="218"/>
        <end position="240"/>
    </location>
</feature>
<accession>A0ABM1MKE2</accession>
<comment type="subcellular location">
    <subcellularLocation>
        <location evidence="1">Endoplasmic reticulum membrane</location>
        <topology evidence="1">Multi-pass membrane protein</topology>
    </subcellularLocation>
</comment>
<evidence type="ECO:0000313" key="8">
    <source>
        <dbReference type="RefSeq" id="XP_017775042.1"/>
    </source>
</evidence>
<dbReference type="InterPro" id="IPR021013">
    <property type="entry name" value="ATPase_Vma12"/>
</dbReference>
<evidence type="ECO:0000256" key="3">
    <source>
        <dbReference type="ARBA" id="ARBA00022824"/>
    </source>
</evidence>
<evidence type="ECO:0000256" key="5">
    <source>
        <dbReference type="ARBA" id="ARBA00023136"/>
    </source>
</evidence>
<keyword evidence="7" id="KW-1185">Reference proteome</keyword>
<organism evidence="7 8">
    <name type="scientific">Nicrophorus vespilloides</name>
    <name type="common">Boreal carrion beetle</name>
    <dbReference type="NCBI Taxonomy" id="110193"/>
    <lineage>
        <taxon>Eukaryota</taxon>
        <taxon>Metazoa</taxon>
        <taxon>Ecdysozoa</taxon>
        <taxon>Arthropoda</taxon>
        <taxon>Hexapoda</taxon>
        <taxon>Insecta</taxon>
        <taxon>Pterygota</taxon>
        <taxon>Neoptera</taxon>
        <taxon>Endopterygota</taxon>
        <taxon>Coleoptera</taxon>
        <taxon>Polyphaga</taxon>
        <taxon>Staphyliniformia</taxon>
        <taxon>Silphidae</taxon>
        <taxon>Nicrophorinae</taxon>
        <taxon>Nicrophorus</taxon>
    </lineage>
</organism>
<dbReference type="RefSeq" id="XP_017775042.1">
    <property type="nucleotide sequence ID" value="XM_017919553.1"/>
</dbReference>
<protein>
    <submittedName>
        <fullName evidence="8">Transmembrane protein 199</fullName>
    </submittedName>
</protein>
<reference evidence="8" key="1">
    <citation type="submission" date="2025-08" db="UniProtKB">
        <authorList>
            <consortium name="RefSeq"/>
        </authorList>
    </citation>
    <scope>IDENTIFICATION</scope>
    <source>
        <tissue evidence="8">Whole Larva</tissue>
    </source>
</reference>
<keyword evidence="5 6" id="KW-0472">Membrane</keyword>
<dbReference type="Pfam" id="PF11712">
    <property type="entry name" value="Vma12"/>
    <property type="match status" value="1"/>
</dbReference>
<keyword evidence="2 6" id="KW-0812">Transmembrane</keyword>
<feature type="transmembrane region" description="Helical" evidence="6">
    <location>
        <begin position="188"/>
        <end position="212"/>
    </location>
</feature>
<keyword evidence="3" id="KW-0256">Endoplasmic reticulum</keyword>
<gene>
    <name evidence="8" type="primary">LOC108561556</name>
</gene>
<keyword evidence="4 6" id="KW-1133">Transmembrane helix</keyword>
<dbReference type="GeneID" id="108561556"/>
<evidence type="ECO:0000313" key="7">
    <source>
        <dbReference type="Proteomes" id="UP000695000"/>
    </source>
</evidence>
<dbReference type="Proteomes" id="UP000695000">
    <property type="component" value="Unplaced"/>
</dbReference>
<proteinExistence type="predicted"/>
<dbReference type="PANTHER" id="PTHR31394">
    <property type="entry name" value="TRANSMEMBRANE PROTEIN 199"/>
    <property type="match status" value="1"/>
</dbReference>
<name>A0ABM1MKE2_NICVS</name>
<evidence type="ECO:0000256" key="6">
    <source>
        <dbReference type="SAM" id="Phobius"/>
    </source>
</evidence>
<evidence type="ECO:0000256" key="2">
    <source>
        <dbReference type="ARBA" id="ARBA00022692"/>
    </source>
</evidence>
<sequence length="259" mass="29746">MTTAALDNCYVRVKPSKALSDYISSIGSVSDMPKNILSFKSAKESEVSFVRWEHKVLINPTDKEFIETLCMEDDKDDYVVEEKPVEGEESKKFLLLEDLHWLKEFIDSENAKTGEKVYFHELFEGSNLVLPENKEVPRNPELEKRCIKLKAQQENRVYKAMTKNIDNVRMRHPEDTIAYQVKQINSQLIAIFQFIVSVLAGFAFGFIGIEVFVGSLDFGFRLLLGIMSALIVALAELYFLAKKLNEDLEFETKIKEKVN</sequence>